<proteinExistence type="predicted"/>
<accession>A0AAJ5WX09</accession>
<protein>
    <submittedName>
        <fullName evidence="1">Transcriptional regulator</fullName>
    </submittedName>
</protein>
<reference evidence="1" key="1">
    <citation type="submission" date="2023-03" db="EMBL/GenBank/DDBJ databases">
        <title>Andean soil-derived lignocellulolytic bacterial consortium as a source of novel taxa and putative plastic-active enzymes.</title>
        <authorList>
            <person name="Diaz-Garcia L."/>
            <person name="Chuvochina M."/>
            <person name="Feuerriegel G."/>
            <person name="Bunk B."/>
            <person name="Sproer C."/>
            <person name="Streit W.R."/>
            <person name="Rodriguez L.M."/>
            <person name="Overmann J."/>
            <person name="Jimenez D.J."/>
        </authorList>
    </citation>
    <scope>NUCLEOTIDE SEQUENCE</scope>
    <source>
        <strain evidence="1">MAG 7</strain>
    </source>
</reference>
<evidence type="ECO:0000313" key="2">
    <source>
        <dbReference type="Proteomes" id="UP001220610"/>
    </source>
</evidence>
<evidence type="ECO:0000313" key="1">
    <source>
        <dbReference type="EMBL" id="WEK37157.1"/>
    </source>
</evidence>
<gene>
    <name evidence="1" type="ORF">P0Y53_06560</name>
</gene>
<dbReference type="GO" id="GO:0003677">
    <property type="term" value="F:DNA binding"/>
    <property type="evidence" value="ECO:0007669"/>
    <property type="project" value="InterPro"/>
</dbReference>
<name>A0AAJ5WX09_9BACT</name>
<dbReference type="InterPro" id="IPR010982">
    <property type="entry name" value="Lambda_DNA-bd_dom_sf"/>
</dbReference>
<dbReference type="Gene3D" id="1.10.260.40">
    <property type="entry name" value="lambda repressor-like DNA-binding domains"/>
    <property type="match status" value="1"/>
</dbReference>
<dbReference type="AlphaFoldDB" id="A0AAJ5WX09"/>
<sequence>MKQWFLIESEADYQSATQRYEEVREAKSGTKDHKEKMLLALLINEYEVRQWNHPTLNPIELIKIRMEDFGYKPADLAKAYGDKGTVSKVLNYKQALSLTMIRKFSKLLRIPVESLTKEYKLQP</sequence>
<organism evidence="1 2">
    <name type="scientific">Candidatus Pseudobacter hemicellulosilyticus</name>
    <dbReference type="NCBI Taxonomy" id="3121375"/>
    <lineage>
        <taxon>Bacteria</taxon>
        <taxon>Pseudomonadati</taxon>
        <taxon>Bacteroidota</taxon>
        <taxon>Chitinophagia</taxon>
        <taxon>Chitinophagales</taxon>
        <taxon>Chitinophagaceae</taxon>
        <taxon>Pseudobacter</taxon>
    </lineage>
</organism>
<dbReference type="SUPFAM" id="SSF47413">
    <property type="entry name" value="lambda repressor-like DNA-binding domains"/>
    <property type="match status" value="1"/>
</dbReference>
<dbReference type="Proteomes" id="UP001220610">
    <property type="component" value="Chromosome"/>
</dbReference>
<dbReference type="EMBL" id="CP119311">
    <property type="protein sequence ID" value="WEK37157.1"/>
    <property type="molecule type" value="Genomic_DNA"/>
</dbReference>